<accession>A0A0Q9X4I1</accession>
<evidence type="ECO:0000313" key="2">
    <source>
        <dbReference type="Proteomes" id="UP000007798"/>
    </source>
</evidence>
<sequence length="441" mass="49467">MLNDDCLLLICGELSIRDQFVLLQLEDARLGHLILDIWKRKYGKQFDWHHYHEEEQLKLLSAREQSQLLHHMANRTQALLNLHGSCSEVCLDWLSRIRGNRQCLPRMLKMSFRECNSLLLRQLPEICINIVHLQLGWGVGLKPADLGILFGQLKQLTVFELHTKGSRNHNGHGNRSDYNYNCVDDNDNDEDYSWTNIKYGQTLQTLKLPACIVRATAMEIHQLPQLRQLTGFLCCCSASTESATPSATLPADDKANAAGNEAATNIISACLQALHGCQIVGLHLQCQLDASLPRLLLSGAQTGAVRLHRLAWHSQLTVHYDAMDGSIKWLPQQPQVAHALLPFIASQAKSLHELDFTRNIHATPTFLTKLAKLLPRYRSPALDDDDDDASTLSPSSSLTPISVWHDNCSRVSTATDATETNDLAFVDLELQRLLNEHGQDT</sequence>
<dbReference type="OrthoDB" id="7848929at2759"/>
<dbReference type="KEGG" id="dwi:26529537"/>
<dbReference type="Proteomes" id="UP000007798">
    <property type="component" value="Unassembled WGS sequence"/>
</dbReference>
<keyword evidence="2" id="KW-1185">Reference proteome</keyword>
<evidence type="ECO:0000313" key="1">
    <source>
        <dbReference type="EMBL" id="KRF99202.1"/>
    </source>
</evidence>
<dbReference type="EMBL" id="CH964161">
    <property type="protein sequence ID" value="KRF99202.1"/>
    <property type="molecule type" value="Genomic_DNA"/>
</dbReference>
<dbReference type="STRING" id="7260.A0A0Q9X4I1"/>
<protein>
    <recommendedName>
        <fullName evidence="3">F-box domain-containing protein</fullName>
    </recommendedName>
</protein>
<gene>
    <name evidence="1" type="primary">Dwil\GK27535</name>
    <name evidence="1" type="ORF">Dwil_GK27535</name>
</gene>
<name>A0A0Q9X4I1_DROWI</name>
<dbReference type="AlphaFoldDB" id="A0A0Q9X4I1"/>
<dbReference type="InParanoid" id="A0A0Q9X4I1"/>
<organism evidence="1 2">
    <name type="scientific">Drosophila willistoni</name>
    <name type="common">Fruit fly</name>
    <dbReference type="NCBI Taxonomy" id="7260"/>
    <lineage>
        <taxon>Eukaryota</taxon>
        <taxon>Metazoa</taxon>
        <taxon>Ecdysozoa</taxon>
        <taxon>Arthropoda</taxon>
        <taxon>Hexapoda</taxon>
        <taxon>Insecta</taxon>
        <taxon>Pterygota</taxon>
        <taxon>Neoptera</taxon>
        <taxon>Endopterygota</taxon>
        <taxon>Diptera</taxon>
        <taxon>Brachycera</taxon>
        <taxon>Muscomorpha</taxon>
        <taxon>Ephydroidea</taxon>
        <taxon>Drosophilidae</taxon>
        <taxon>Drosophila</taxon>
        <taxon>Sophophora</taxon>
    </lineage>
</organism>
<proteinExistence type="predicted"/>
<evidence type="ECO:0008006" key="3">
    <source>
        <dbReference type="Google" id="ProtNLM"/>
    </source>
</evidence>
<reference evidence="1 2" key="1">
    <citation type="journal article" date="2007" name="Nature">
        <title>Evolution of genes and genomes on the Drosophila phylogeny.</title>
        <authorList>
            <consortium name="Drosophila 12 Genomes Consortium"/>
            <person name="Clark A.G."/>
            <person name="Eisen M.B."/>
            <person name="Smith D.R."/>
            <person name="Bergman C.M."/>
            <person name="Oliver B."/>
            <person name="Markow T.A."/>
            <person name="Kaufman T.C."/>
            <person name="Kellis M."/>
            <person name="Gelbart W."/>
            <person name="Iyer V.N."/>
            <person name="Pollard D.A."/>
            <person name="Sackton T.B."/>
            <person name="Larracuente A.M."/>
            <person name="Singh N.D."/>
            <person name="Abad J.P."/>
            <person name="Abt D.N."/>
            <person name="Adryan B."/>
            <person name="Aguade M."/>
            <person name="Akashi H."/>
            <person name="Anderson W.W."/>
            <person name="Aquadro C.F."/>
            <person name="Ardell D.H."/>
            <person name="Arguello R."/>
            <person name="Artieri C.G."/>
            <person name="Barbash D.A."/>
            <person name="Barker D."/>
            <person name="Barsanti P."/>
            <person name="Batterham P."/>
            <person name="Batzoglou S."/>
            <person name="Begun D."/>
            <person name="Bhutkar A."/>
            <person name="Blanco E."/>
            <person name="Bosak S.A."/>
            <person name="Bradley R.K."/>
            <person name="Brand A.D."/>
            <person name="Brent M.R."/>
            <person name="Brooks A.N."/>
            <person name="Brown R.H."/>
            <person name="Butlin R.K."/>
            <person name="Caggese C."/>
            <person name="Calvi B.R."/>
            <person name="Bernardo de Carvalho A."/>
            <person name="Caspi A."/>
            <person name="Castrezana S."/>
            <person name="Celniker S.E."/>
            <person name="Chang J.L."/>
            <person name="Chapple C."/>
            <person name="Chatterji S."/>
            <person name="Chinwalla A."/>
            <person name="Civetta A."/>
            <person name="Clifton S.W."/>
            <person name="Comeron J.M."/>
            <person name="Costello J.C."/>
            <person name="Coyne J.A."/>
            <person name="Daub J."/>
            <person name="David R.G."/>
            <person name="Delcher A.L."/>
            <person name="Delehaunty K."/>
            <person name="Do C.B."/>
            <person name="Ebling H."/>
            <person name="Edwards K."/>
            <person name="Eickbush T."/>
            <person name="Evans J.D."/>
            <person name="Filipski A."/>
            <person name="Findeiss S."/>
            <person name="Freyhult E."/>
            <person name="Fulton L."/>
            <person name="Fulton R."/>
            <person name="Garcia A.C."/>
            <person name="Gardiner A."/>
            <person name="Garfield D.A."/>
            <person name="Garvin B.E."/>
            <person name="Gibson G."/>
            <person name="Gilbert D."/>
            <person name="Gnerre S."/>
            <person name="Godfrey J."/>
            <person name="Good R."/>
            <person name="Gotea V."/>
            <person name="Gravely B."/>
            <person name="Greenberg A.J."/>
            <person name="Griffiths-Jones S."/>
            <person name="Gross S."/>
            <person name="Guigo R."/>
            <person name="Gustafson E.A."/>
            <person name="Haerty W."/>
            <person name="Hahn M.W."/>
            <person name="Halligan D.L."/>
            <person name="Halpern A.L."/>
            <person name="Halter G.M."/>
            <person name="Han M.V."/>
            <person name="Heger A."/>
            <person name="Hillier L."/>
            <person name="Hinrichs A.S."/>
            <person name="Holmes I."/>
            <person name="Hoskins R.A."/>
            <person name="Hubisz M.J."/>
            <person name="Hultmark D."/>
            <person name="Huntley M.A."/>
            <person name="Jaffe D.B."/>
            <person name="Jagadeeshan S."/>
            <person name="Jeck W.R."/>
            <person name="Johnson J."/>
            <person name="Jones C.D."/>
            <person name="Jordan W.C."/>
            <person name="Karpen G.H."/>
            <person name="Kataoka E."/>
            <person name="Keightley P.D."/>
            <person name="Kheradpour P."/>
            <person name="Kirkness E.F."/>
            <person name="Koerich L.B."/>
            <person name="Kristiansen K."/>
            <person name="Kudrna D."/>
            <person name="Kulathinal R.J."/>
            <person name="Kumar S."/>
            <person name="Kwok R."/>
            <person name="Lander E."/>
            <person name="Langley C.H."/>
            <person name="Lapoint R."/>
            <person name="Lazzaro B.P."/>
            <person name="Lee S.J."/>
            <person name="Levesque L."/>
            <person name="Li R."/>
            <person name="Lin C.F."/>
            <person name="Lin M.F."/>
            <person name="Lindblad-Toh K."/>
            <person name="Llopart A."/>
            <person name="Long M."/>
            <person name="Low L."/>
            <person name="Lozovsky E."/>
            <person name="Lu J."/>
            <person name="Luo M."/>
            <person name="Machado C.A."/>
            <person name="Makalowski W."/>
            <person name="Marzo M."/>
            <person name="Matsuda M."/>
            <person name="Matzkin L."/>
            <person name="McAllister B."/>
            <person name="McBride C.S."/>
            <person name="McKernan B."/>
            <person name="McKernan K."/>
            <person name="Mendez-Lago M."/>
            <person name="Minx P."/>
            <person name="Mollenhauer M.U."/>
            <person name="Montooth K."/>
            <person name="Mount S.M."/>
            <person name="Mu X."/>
            <person name="Myers E."/>
            <person name="Negre B."/>
            <person name="Newfeld S."/>
            <person name="Nielsen R."/>
            <person name="Noor M.A."/>
            <person name="O'Grady P."/>
            <person name="Pachter L."/>
            <person name="Papaceit M."/>
            <person name="Parisi M.J."/>
            <person name="Parisi M."/>
            <person name="Parts L."/>
            <person name="Pedersen J.S."/>
            <person name="Pesole G."/>
            <person name="Phillippy A.M."/>
            <person name="Ponting C.P."/>
            <person name="Pop M."/>
            <person name="Porcelli D."/>
            <person name="Powell J.R."/>
            <person name="Prohaska S."/>
            <person name="Pruitt K."/>
            <person name="Puig M."/>
            <person name="Quesneville H."/>
            <person name="Ram K.R."/>
            <person name="Rand D."/>
            <person name="Rasmussen M.D."/>
            <person name="Reed L.K."/>
            <person name="Reenan R."/>
            <person name="Reily A."/>
            <person name="Remington K.A."/>
            <person name="Rieger T.T."/>
            <person name="Ritchie M.G."/>
            <person name="Robin C."/>
            <person name="Rogers Y.H."/>
            <person name="Rohde C."/>
            <person name="Rozas J."/>
            <person name="Rubenfield M.J."/>
            <person name="Ruiz A."/>
            <person name="Russo S."/>
            <person name="Salzberg S.L."/>
            <person name="Sanchez-Gracia A."/>
            <person name="Saranga D.J."/>
            <person name="Sato H."/>
            <person name="Schaeffer S.W."/>
            <person name="Schatz M.C."/>
            <person name="Schlenke T."/>
            <person name="Schwartz R."/>
            <person name="Segarra C."/>
            <person name="Singh R.S."/>
            <person name="Sirot L."/>
            <person name="Sirota M."/>
            <person name="Sisneros N.B."/>
            <person name="Smith C.D."/>
            <person name="Smith T.F."/>
            <person name="Spieth J."/>
            <person name="Stage D.E."/>
            <person name="Stark A."/>
            <person name="Stephan W."/>
            <person name="Strausberg R.L."/>
            <person name="Strempel S."/>
            <person name="Sturgill D."/>
            <person name="Sutton G."/>
            <person name="Sutton G.G."/>
            <person name="Tao W."/>
            <person name="Teichmann S."/>
            <person name="Tobari Y.N."/>
            <person name="Tomimura Y."/>
            <person name="Tsolas J.M."/>
            <person name="Valente V.L."/>
            <person name="Venter E."/>
            <person name="Venter J.C."/>
            <person name="Vicario S."/>
            <person name="Vieira F.G."/>
            <person name="Vilella A.J."/>
            <person name="Villasante A."/>
            <person name="Walenz B."/>
            <person name="Wang J."/>
            <person name="Wasserman M."/>
            <person name="Watts T."/>
            <person name="Wilson D."/>
            <person name="Wilson R.K."/>
            <person name="Wing R.A."/>
            <person name="Wolfner M.F."/>
            <person name="Wong A."/>
            <person name="Wong G.K."/>
            <person name="Wu C.I."/>
            <person name="Wu G."/>
            <person name="Yamamoto D."/>
            <person name="Yang H.P."/>
            <person name="Yang S.P."/>
            <person name="Yorke J.A."/>
            <person name="Yoshida K."/>
            <person name="Zdobnov E."/>
            <person name="Zhang P."/>
            <person name="Zhang Y."/>
            <person name="Zimin A.V."/>
            <person name="Baldwin J."/>
            <person name="Abdouelleil A."/>
            <person name="Abdulkadir J."/>
            <person name="Abebe A."/>
            <person name="Abera B."/>
            <person name="Abreu J."/>
            <person name="Acer S.C."/>
            <person name="Aftuck L."/>
            <person name="Alexander A."/>
            <person name="An P."/>
            <person name="Anderson E."/>
            <person name="Anderson S."/>
            <person name="Arachi H."/>
            <person name="Azer M."/>
            <person name="Bachantsang P."/>
            <person name="Barry A."/>
            <person name="Bayul T."/>
            <person name="Berlin A."/>
            <person name="Bessette D."/>
            <person name="Bloom T."/>
            <person name="Blye J."/>
            <person name="Boguslavskiy L."/>
            <person name="Bonnet C."/>
            <person name="Boukhgalter B."/>
            <person name="Bourzgui I."/>
            <person name="Brown A."/>
            <person name="Cahill P."/>
            <person name="Channer S."/>
            <person name="Cheshatsang Y."/>
            <person name="Chuda L."/>
            <person name="Citroen M."/>
            <person name="Collymore A."/>
            <person name="Cooke P."/>
            <person name="Costello M."/>
            <person name="D'Aco K."/>
            <person name="Daza R."/>
            <person name="De Haan G."/>
            <person name="DeGray S."/>
            <person name="DeMaso C."/>
            <person name="Dhargay N."/>
            <person name="Dooley K."/>
            <person name="Dooley E."/>
            <person name="Doricent M."/>
            <person name="Dorje P."/>
            <person name="Dorjee K."/>
            <person name="Dupes A."/>
            <person name="Elong R."/>
            <person name="Falk J."/>
            <person name="Farina A."/>
            <person name="Faro S."/>
            <person name="Ferguson D."/>
            <person name="Fisher S."/>
            <person name="Foley C.D."/>
            <person name="Franke A."/>
            <person name="Friedrich D."/>
            <person name="Gadbois L."/>
            <person name="Gearin G."/>
            <person name="Gearin C.R."/>
            <person name="Giannoukos G."/>
            <person name="Goode T."/>
            <person name="Graham J."/>
            <person name="Grandbois E."/>
            <person name="Grewal S."/>
            <person name="Gyaltsen K."/>
            <person name="Hafez N."/>
            <person name="Hagos B."/>
            <person name="Hall J."/>
            <person name="Henson C."/>
            <person name="Hollinger A."/>
            <person name="Honan T."/>
            <person name="Huard M.D."/>
            <person name="Hughes L."/>
            <person name="Hurhula B."/>
            <person name="Husby M.E."/>
            <person name="Kamat A."/>
            <person name="Kanga B."/>
            <person name="Kashin S."/>
            <person name="Khazanovich D."/>
            <person name="Kisner P."/>
            <person name="Lance K."/>
            <person name="Lara M."/>
            <person name="Lee W."/>
            <person name="Lennon N."/>
            <person name="Letendre F."/>
            <person name="LeVine R."/>
            <person name="Lipovsky A."/>
            <person name="Liu X."/>
            <person name="Liu J."/>
            <person name="Liu S."/>
            <person name="Lokyitsang T."/>
            <person name="Lokyitsang Y."/>
            <person name="Lubonja R."/>
            <person name="Lui A."/>
            <person name="MacDonald P."/>
            <person name="Magnisalis V."/>
            <person name="Maru K."/>
            <person name="Matthews C."/>
            <person name="McCusker W."/>
            <person name="McDonough S."/>
            <person name="Mehta T."/>
            <person name="Meldrim J."/>
            <person name="Meneus L."/>
            <person name="Mihai O."/>
            <person name="Mihalev A."/>
            <person name="Mihova T."/>
            <person name="Mittelman R."/>
            <person name="Mlenga V."/>
            <person name="Montmayeur A."/>
            <person name="Mulrain L."/>
            <person name="Navidi A."/>
            <person name="Naylor J."/>
            <person name="Negash T."/>
            <person name="Nguyen T."/>
            <person name="Nguyen N."/>
            <person name="Nicol R."/>
            <person name="Norbu C."/>
            <person name="Norbu N."/>
            <person name="Novod N."/>
            <person name="O'Neill B."/>
            <person name="Osman S."/>
            <person name="Markiewicz E."/>
            <person name="Oyono O.L."/>
            <person name="Patti C."/>
            <person name="Phunkhang P."/>
            <person name="Pierre F."/>
            <person name="Priest M."/>
            <person name="Raghuraman S."/>
            <person name="Rege F."/>
            <person name="Reyes R."/>
            <person name="Rise C."/>
            <person name="Rogov P."/>
            <person name="Ross K."/>
            <person name="Ryan E."/>
            <person name="Settipalli S."/>
            <person name="Shea T."/>
            <person name="Sherpa N."/>
            <person name="Shi L."/>
            <person name="Shih D."/>
            <person name="Sparrow T."/>
            <person name="Spaulding J."/>
            <person name="Stalker J."/>
            <person name="Stange-Thomann N."/>
            <person name="Stavropoulos S."/>
            <person name="Stone C."/>
            <person name="Strader C."/>
            <person name="Tesfaye S."/>
            <person name="Thomson T."/>
            <person name="Thoulutsang Y."/>
            <person name="Thoulutsang D."/>
            <person name="Topham K."/>
            <person name="Topping I."/>
            <person name="Tsamla T."/>
            <person name="Vassiliev H."/>
            <person name="Vo A."/>
            <person name="Wangchuk T."/>
            <person name="Wangdi T."/>
            <person name="Weiand M."/>
            <person name="Wilkinson J."/>
            <person name="Wilson A."/>
            <person name="Yadav S."/>
            <person name="Young G."/>
            <person name="Yu Q."/>
            <person name="Zembek L."/>
            <person name="Zhong D."/>
            <person name="Zimmer A."/>
            <person name="Zwirko Z."/>
            <person name="Jaffe D.B."/>
            <person name="Alvarez P."/>
            <person name="Brockman W."/>
            <person name="Butler J."/>
            <person name="Chin C."/>
            <person name="Gnerre S."/>
            <person name="Grabherr M."/>
            <person name="Kleber M."/>
            <person name="Mauceli E."/>
            <person name="MacCallum I."/>
        </authorList>
    </citation>
    <scope>NUCLEOTIDE SEQUENCE [LARGE SCALE GENOMIC DNA]</scope>
    <source>
        <strain evidence="2">Tucson 14030-0811.24</strain>
    </source>
</reference>